<keyword evidence="3" id="KW-1185">Reference proteome</keyword>
<feature type="region of interest" description="Disordered" evidence="1">
    <location>
        <begin position="189"/>
        <end position="217"/>
    </location>
</feature>
<reference evidence="2" key="1">
    <citation type="journal article" date="2020" name="Stud. Mycol.">
        <title>101 Dothideomycetes genomes: a test case for predicting lifestyles and emergence of pathogens.</title>
        <authorList>
            <person name="Haridas S."/>
            <person name="Albert R."/>
            <person name="Binder M."/>
            <person name="Bloem J."/>
            <person name="Labutti K."/>
            <person name="Salamov A."/>
            <person name="Andreopoulos B."/>
            <person name="Baker S."/>
            <person name="Barry K."/>
            <person name="Bills G."/>
            <person name="Bluhm B."/>
            <person name="Cannon C."/>
            <person name="Castanera R."/>
            <person name="Culley D."/>
            <person name="Daum C."/>
            <person name="Ezra D."/>
            <person name="Gonzalez J."/>
            <person name="Henrissat B."/>
            <person name="Kuo A."/>
            <person name="Liang C."/>
            <person name="Lipzen A."/>
            <person name="Lutzoni F."/>
            <person name="Magnuson J."/>
            <person name="Mondo S."/>
            <person name="Nolan M."/>
            <person name="Ohm R."/>
            <person name="Pangilinan J."/>
            <person name="Park H.-J."/>
            <person name="Ramirez L."/>
            <person name="Alfaro M."/>
            <person name="Sun H."/>
            <person name="Tritt A."/>
            <person name="Yoshinaga Y."/>
            <person name="Zwiers L.-H."/>
            <person name="Turgeon B."/>
            <person name="Goodwin S."/>
            <person name="Spatafora J."/>
            <person name="Crous P."/>
            <person name="Grigoriev I."/>
        </authorList>
    </citation>
    <scope>NUCLEOTIDE SEQUENCE</scope>
    <source>
        <strain evidence="2">CBS 113979</strain>
    </source>
</reference>
<gene>
    <name evidence="2" type="ORF">K402DRAFT_99519</name>
</gene>
<protein>
    <submittedName>
        <fullName evidence="2">Uncharacterized protein</fullName>
    </submittedName>
</protein>
<sequence>MAYGSDPEPRRSPRAASIRIIRTFPAEVLLSSYCMIESFLIFPDFFVCCLARYSWKDDSINTPKMGDIASTSTPSRRAISRISEELFKSASRHHVSQSYLFSSVLRSGYFIPSSSPNPPNRSTKPASLTPNTQTREQHIAITNQTSSVCTIKDKQATASALPTHFCLLPATMAMATTIPSQIHKSPTRLNQTGKVWNPSATPSSNHHPAQPSSMTQTFHNTHLKTRRTIARSFNTFSKPSISPVRLDLFVV</sequence>
<evidence type="ECO:0000256" key="1">
    <source>
        <dbReference type="SAM" id="MobiDB-lite"/>
    </source>
</evidence>
<dbReference type="AlphaFoldDB" id="A0A6G1GY42"/>
<evidence type="ECO:0000313" key="3">
    <source>
        <dbReference type="Proteomes" id="UP000800041"/>
    </source>
</evidence>
<evidence type="ECO:0000313" key="2">
    <source>
        <dbReference type="EMBL" id="KAF1985732.1"/>
    </source>
</evidence>
<feature type="compositionally biased region" description="Polar residues" evidence="1">
    <location>
        <begin position="123"/>
        <end position="133"/>
    </location>
</feature>
<dbReference type="Proteomes" id="UP000800041">
    <property type="component" value="Unassembled WGS sequence"/>
</dbReference>
<name>A0A6G1GY42_9PEZI</name>
<proteinExistence type="predicted"/>
<organism evidence="2 3">
    <name type="scientific">Aulographum hederae CBS 113979</name>
    <dbReference type="NCBI Taxonomy" id="1176131"/>
    <lineage>
        <taxon>Eukaryota</taxon>
        <taxon>Fungi</taxon>
        <taxon>Dikarya</taxon>
        <taxon>Ascomycota</taxon>
        <taxon>Pezizomycotina</taxon>
        <taxon>Dothideomycetes</taxon>
        <taxon>Pleosporomycetidae</taxon>
        <taxon>Aulographales</taxon>
        <taxon>Aulographaceae</taxon>
    </lineage>
</organism>
<feature type="region of interest" description="Disordered" evidence="1">
    <location>
        <begin position="112"/>
        <end position="133"/>
    </location>
</feature>
<accession>A0A6G1GY42</accession>
<dbReference type="EMBL" id="ML977160">
    <property type="protein sequence ID" value="KAF1985732.1"/>
    <property type="molecule type" value="Genomic_DNA"/>
</dbReference>